<dbReference type="AlphaFoldDB" id="A0AAF3FE82"/>
<sequence length="263" mass="29819">MTDRRTSVSAQISRTARRLSAAIAPHLARLENIGSLDHVEGIQVRLVNIQQVEEAMEKYILRNAVHFSPIDFDVTDLNGHKILRAILSPEEIVIFEGSRRILSVHSDENEQSYSAKVKHPISGMKVYEFSDLGSRVEVHSNGDLLDKCSLSSEQTPCSSLLLGAGCIFTKEEWSIRREEEPVATVTPVRSFFQQNSFRATWHPSTENEIRLLAVIWTLLVTIRDHDVEFASRRNQHTKCRKCPVNILFAHNAVPPVRIRCVLN</sequence>
<keyword evidence="1" id="KW-1185">Reference proteome</keyword>
<proteinExistence type="predicted"/>
<protein>
    <submittedName>
        <fullName evidence="2">Uncharacterized protein</fullName>
    </submittedName>
</protein>
<dbReference type="Proteomes" id="UP000887575">
    <property type="component" value="Unassembled WGS sequence"/>
</dbReference>
<dbReference type="WBParaSite" id="MBELARI_LOCUS4319">
    <property type="protein sequence ID" value="MBELARI_LOCUS4319"/>
    <property type="gene ID" value="MBELARI_LOCUS4319"/>
</dbReference>
<evidence type="ECO:0000313" key="2">
    <source>
        <dbReference type="WBParaSite" id="MBELARI_LOCUS4319"/>
    </source>
</evidence>
<accession>A0AAF3FE82</accession>
<organism evidence="1 2">
    <name type="scientific">Mesorhabditis belari</name>
    <dbReference type="NCBI Taxonomy" id="2138241"/>
    <lineage>
        <taxon>Eukaryota</taxon>
        <taxon>Metazoa</taxon>
        <taxon>Ecdysozoa</taxon>
        <taxon>Nematoda</taxon>
        <taxon>Chromadorea</taxon>
        <taxon>Rhabditida</taxon>
        <taxon>Rhabditina</taxon>
        <taxon>Rhabditomorpha</taxon>
        <taxon>Rhabditoidea</taxon>
        <taxon>Rhabditidae</taxon>
        <taxon>Mesorhabditinae</taxon>
        <taxon>Mesorhabditis</taxon>
    </lineage>
</organism>
<reference evidence="2" key="1">
    <citation type="submission" date="2024-02" db="UniProtKB">
        <authorList>
            <consortium name="WormBaseParasite"/>
        </authorList>
    </citation>
    <scope>IDENTIFICATION</scope>
</reference>
<name>A0AAF3FE82_9BILA</name>
<evidence type="ECO:0000313" key="1">
    <source>
        <dbReference type="Proteomes" id="UP000887575"/>
    </source>
</evidence>